<feature type="non-terminal residue" evidence="8">
    <location>
        <position position="1"/>
    </location>
</feature>
<gene>
    <name evidence="8" type="ORF">PMAYCL1PPCAC_18903</name>
</gene>
<evidence type="ECO:0000313" key="9">
    <source>
        <dbReference type="Proteomes" id="UP001328107"/>
    </source>
</evidence>
<accession>A0AAN5CQC7</accession>
<keyword evidence="4 7" id="KW-1133">Transmembrane helix</keyword>
<feature type="transmembrane region" description="Helical" evidence="7">
    <location>
        <begin position="332"/>
        <end position="354"/>
    </location>
</feature>
<sequence length="369" mass="41755">RSFHPAQMAEEEETGAHIPIRRRKPKNKPKDTAWRQQRLPAFRPVLNAQCAFPLTLVLGIACSIIGVFMYLSALNSLEFSLKYTNCTDKRTNSSEAKGDDVPTSFIKCTFDVELKEHFKSPVKFYYGLDGFYQNTRLYMASRSEKQFTGDILNKDGCSPLVNGTDGIPYAPCGIIADSMFNDTFSLTTADKEPVPFTASNILSSYVQDRKFKNPEQKSGETLCDAFKGTTKPPSWQKEICMLGVGEERESVGIGFENIDLIVWMRTAALPKFRKIYRNLDIEHDDGKYLAGLPAGNYTLTIDYNYPTAAWRGDKYFYITAEAWAGGRNFPLAIAYMVVGVFLLLVSAIFLLMCLRIRFLERKRVEAQMQ</sequence>
<dbReference type="PIRSF" id="PIRSF015840">
    <property type="entry name" value="DUF284_TM_euk"/>
    <property type="match status" value="1"/>
</dbReference>
<dbReference type="Proteomes" id="UP001328107">
    <property type="component" value="Unassembled WGS sequence"/>
</dbReference>
<name>A0AAN5CQC7_9BILA</name>
<dbReference type="AlphaFoldDB" id="A0AAN5CQC7"/>
<evidence type="ECO:0008006" key="10">
    <source>
        <dbReference type="Google" id="ProtNLM"/>
    </source>
</evidence>
<evidence type="ECO:0000256" key="2">
    <source>
        <dbReference type="ARBA" id="ARBA00009457"/>
    </source>
</evidence>
<dbReference type="EMBL" id="BTRK01000004">
    <property type="protein sequence ID" value="GMR48708.1"/>
    <property type="molecule type" value="Genomic_DNA"/>
</dbReference>
<dbReference type="GO" id="GO:0005794">
    <property type="term" value="C:Golgi apparatus"/>
    <property type="evidence" value="ECO:0007669"/>
    <property type="project" value="TreeGrafter"/>
</dbReference>
<evidence type="ECO:0000256" key="3">
    <source>
        <dbReference type="ARBA" id="ARBA00022692"/>
    </source>
</evidence>
<dbReference type="PANTHER" id="PTHR10926">
    <property type="entry name" value="CELL CYCLE CONTROL PROTEIN 50"/>
    <property type="match status" value="1"/>
</dbReference>
<keyword evidence="5 7" id="KW-0472">Membrane</keyword>
<dbReference type="PANTHER" id="PTHR10926:SF23">
    <property type="entry name" value="CELL CYCLE CONTROL PROTEIN 50A"/>
    <property type="match status" value="1"/>
</dbReference>
<evidence type="ECO:0000256" key="5">
    <source>
        <dbReference type="ARBA" id="ARBA00023136"/>
    </source>
</evidence>
<evidence type="ECO:0000313" key="8">
    <source>
        <dbReference type="EMBL" id="GMR48708.1"/>
    </source>
</evidence>
<protein>
    <recommendedName>
        <fullName evidence="10">Cell cycle control protein 50A</fullName>
    </recommendedName>
</protein>
<feature type="region of interest" description="Disordered" evidence="6">
    <location>
        <begin position="1"/>
        <end position="33"/>
    </location>
</feature>
<comment type="caution">
    <text evidence="8">The sequence shown here is derived from an EMBL/GenBank/DDBJ whole genome shotgun (WGS) entry which is preliminary data.</text>
</comment>
<comment type="subcellular location">
    <subcellularLocation>
        <location evidence="1">Membrane</location>
    </subcellularLocation>
</comment>
<dbReference type="GO" id="GO:0005783">
    <property type="term" value="C:endoplasmic reticulum"/>
    <property type="evidence" value="ECO:0007669"/>
    <property type="project" value="TreeGrafter"/>
</dbReference>
<reference evidence="9" key="1">
    <citation type="submission" date="2022-10" db="EMBL/GenBank/DDBJ databases">
        <title>Genome assembly of Pristionchus species.</title>
        <authorList>
            <person name="Yoshida K."/>
            <person name="Sommer R.J."/>
        </authorList>
    </citation>
    <scope>NUCLEOTIDE SEQUENCE [LARGE SCALE GENOMIC DNA]</scope>
    <source>
        <strain evidence="9">RS5460</strain>
    </source>
</reference>
<dbReference type="Pfam" id="PF03381">
    <property type="entry name" value="CDC50"/>
    <property type="match status" value="1"/>
</dbReference>
<evidence type="ECO:0000256" key="7">
    <source>
        <dbReference type="SAM" id="Phobius"/>
    </source>
</evidence>
<keyword evidence="9" id="KW-1185">Reference proteome</keyword>
<dbReference type="InterPro" id="IPR005045">
    <property type="entry name" value="CDC50/LEM3_fam"/>
</dbReference>
<keyword evidence="3 7" id="KW-0812">Transmembrane</keyword>
<organism evidence="8 9">
    <name type="scientific">Pristionchus mayeri</name>
    <dbReference type="NCBI Taxonomy" id="1317129"/>
    <lineage>
        <taxon>Eukaryota</taxon>
        <taxon>Metazoa</taxon>
        <taxon>Ecdysozoa</taxon>
        <taxon>Nematoda</taxon>
        <taxon>Chromadorea</taxon>
        <taxon>Rhabditida</taxon>
        <taxon>Rhabditina</taxon>
        <taxon>Diplogasteromorpha</taxon>
        <taxon>Diplogasteroidea</taxon>
        <taxon>Neodiplogasteridae</taxon>
        <taxon>Pristionchus</taxon>
    </lineage>
</organism>
<feature type="transmembrane region" description="Helical" evidence="7">
    <location>
        <begin position="45"/>
        <end position="71"/>
    </location>
</feature>
<evidence type="ECO:0000256" key="6">
    <source>
        <dbReference type="SAM" id="MobiDB-lite"/>
    </source>
</evidence>
<dbReference type="GO" id="GO:0005886">
    <property type="term" value="C:plasma membrane"/>
    <property type="evidence" value="ECO:0007669"/>
    <property type="project" value="TreeGrafter"/>
</dbReference>
<evidence type="ECO:0000256" key="4">
    <source>
        <dbReference type="ARBA" id="ARBA00022989"/>
    </source>
</evidence>
<evidence type="ECO:0000256" key="1">
    <source>
        <dbReference type="ARBA" id="ARBA00004370"/>
    </source>
</evidence>
<comment type="similarity">
    <text evidence="2">Belongs to the CDC50/LEM3 family.</text>
</comment>
<proteinExistence type="inferred from homology"/>